<proteinExistence type="predicted"/>
<evidence type="ECO:0000256" key="2">
    <source>
        <dbReference type="SAM" id="MobiDB-lite"/>
    </source>
</evidence>
<dbReference type="OMA" id="QCMFFAS"/>
<organism evidence="3">
    <name type="scientific">Trypanosoma vivax (strain Y486)</name>
    <dbReference type="NCBI Taxonomy" id="1055687"/>
    <lineage>
        <taxon>Eukaryota</taxon>
        <taxon>Discoba</taxon>
        <taxon>Euglenozoa</taxon>
        <taxon>Kinetoplastea</taxon>
        <taxon>Metakinetoplastina</taxon>
        <taxon>Trypanosomatida</taxon>
        <taxon>Trypanosomatidae</taxon>
        <taxon>Trypanosoma</taxon>
        <taxon>Duttonella</taxon>
    </lineage>
</organism>
<keyword evidence="1" id="KW-0175">Coiled coil</keyword>
<evidence type="ECO:0000313" key="3">
    <source>
        <dbReference type="EMBL" id="CCC48575.1"/>
    </source>
</evidence>
<accession>G0TX85</accession>
<evidence type="ECO:0000256" key="1">
    <source>
        <dbReference type="SAM" id="Coils"/>
    </source>
</evidence>
<gene>
    <name evidence="3" type="ORF">TVY486_0603660</name>
</gene>
<dbReference type="VEuPathDB" id="TriTrypDB:TvY486_0603660"/>
<feature type="region of interest" description="Disordered" evidence="2">
    <location>
        <begin position="466"/>
        <end position="499"/>
    </location>
</feature>
<feature type="coiled-coil region" evidence="1">
    <location>
        <begin position="257"/>
        <end position="421"/>
    </location>
</feature>
<dbReference type="AlphaFoldDB" id="G0TX85"/>
<feature type="compositionally biased region" description="Low complexity" evidence="2">
    <location>
        <begin position="466"/>
        <end position="478"/>
    </location>
</feature>
<name>G0TX85_TRYVY</name>
<reference evidence="3" key="1">
    <citation type="journal article" date="2012" name="Proc. Natl. Acad. Sci. U.S.A.">
        <title>Antigenic diversity is generated by distinct evolutionary mechanisms in African trypanosome species.</title>
        <authorList>
            <person name="Jackson A.P."/>
            <person name="Berry A."/>
            <person name="Aslett M."/>
            <person name="Allison H.C."/>
            <person name="Burton P."/>
            <person name="Vavrova-Anderson J."/>
            <person name="Brown R."/>
            <person name="Browne H."/>
            <person name="Corton N."/>
            <person name="Hauser H."/>
            <person name="Gamble J."/>
            <person name="Gilderthorp R."/>
            <person name="Marcello L."/>
            <person name="McQuillan J."/>
            <person name="Otto T.D."/>
            <person name="Quail M.A."/>
            <person name="Sanders M.J."/>
            <person name="van Tonder A."/>
            <person name="Ginger M.L."/>
            <person name="Field M.C."/>
            <person name="Barry J.D."/>
            <person name="Hertz-Fowler C."/>
            <person name="Berriman M."/>
        </authorList>
    </citation>
    <scope>NUCLEOTIDE SEQUENCE</scope>
    <source>
        <strain evidence="3">Y486</strain>
    </source>
</reference>
<sequence>MGRFDITVCFLSRGTGSGESSVPEGFIRAVMEEREATVDHVLRNATSHCVAAALAASVYQSPMFSHQLHVVAGVTGAKETLVAYLSDTCGRSGDYGLPQQCMMFASDGVSVVCELVEGSKVSSLLEIVSRLKKIFLVALKFKDKSVTIVVVEHLSTTLIASLLCASWCHVWLLLSETQTTEQSVSLLSEAISVRDAVKGFHQTVADQTIEAEQMEALLCARATSQTEALLLLNQWRGRGTGKAAATPKDVSSEPCPEAESEERIRSLTRLLDNARNEVDGLKRKLQLAESRVQERIVAEARAADLESGLCRMRQELCEQRERAESERARVEERFQLLQRDYQSKLNECSRMLNDEKEETRKLKILEAELRRTQAELCQAKERLDEVSKENLSNVEEFQRAERNWQNEVKNEAAKLSSALEECDRLRRIISSHVSPTDAVKDAVDSARALQVRELDELLDKIRSLSSMSTSASQGSGTSCQLSHRSFRGGLPVLSPAPSA</sequence>
<dbReference type="EMBL" id="HE573022">
    <property type="protein sequence ID" value="CCC48575.1"/>
    <property type="molecule type" value="Genomic_DNA"/>
</dbReference>
<protein>
    <submittedName>
        <fullName evidence="3">Uncharacterized protein</fullName>
    </submittedName>
</protein>